<keyword evidence="5" id="KW-0134">Cell wall</keyword>
<dbReference type="Proteomes" id="UP001163823">
    <property type="component" value="Chromosome 11"/>
</dbReference>
<dbReference type="GO" id="GO:0045490">
    <property type="term" value="P:pectin catabolic process"/>
    <property type="evidence" value="ECO:0007669"/>
    <property type="project" value="UniProtKB-UniRule"/>
</dbReference>
<dbReference type="FunFam" id="2.160.20.10:FF:000013">
    <property type="entry name" value="Pectinesterase"/>
    <property type="match status" value="1"/>
</dbReference>
<dbReference type="KEGG" id="qsa:O6P43_026793"/>
<feature type="chain" id="PRO_5041784092" description="Pectinesterase" evidence="12">
    <location>
        <begin position="26"/>
        <end position="336"/>
    </location>
</feature>
<dbReference type="InterPro" id="IPR000070">
    <property type="entry name" value="Pectinesterase_cat"/>
</dbReference>
<evidence type="ECO:0000256" key="3">
    <source>
        <dbReference type="ARBA" id="ARBA00008891"/>
    </source>
</evidence>
<keyword evidence="7 12" id="KW-0063">Aspartyl esterase</keyword>
<dbReference type="InterPro" id="IPR011050">
    <property type="entry name" value="Pectin_lyase_fold/virulence"/>
</dbReference>
<dbReference type="GO" id="GO:0030599">
    <property type="term" value="F:pectinesterase activity"/>
    <property type="evidence" value="ECO:0007669"/>
    <property type="project" value="UniProtKB-UniRule"/>
</dbReference>
<evidence type="ECO:0000313" key="15">
    <source>
        <dbReference type="Proteomes" id="UP001163823"/>
    </source>
</evidence>
<evidence type="ECO:0000256" key="12">
    <source>
        <dbReference type="RuleBase" id="RU000589"/>
    </source>
</evidence>
<sequence>MFLRFHCFTWLALLLCFGLLLQTKAQYFVRYRNKFLSYQKIIVDQSGHGNFSTIQSAIDAIPSNNKFWVSINVKAGTYREKVKIPYDKPYIILKGEGKRKTNVVWDDHDNVAESPTFSALADNIVVKCMSFRNSYNNPINNNPRVAAVAAMITGDKSYFYRVGFFGLQDTLWDDQGRHYYKLCTIQGAVDFIFGTAQTIFERCSISVIGNALEPGLPGFIAAQGRINPKDGNGFVFKECNVFGSGSTFLGRPWRDYSRVLFYNTNMSSVVQPRGWEAWKSSGREDLLTFAEYGCFGPGADTSNRVKWEKNLDLKTIEELTSMSFIDSEGWLQNQPF</sequence>
<dbReference type="Gene3D" id="2.160.20.10">
    <property type="entry name" value="Single-stranded right-handed beta-helix, Pectin lyase-like"/>
    <property type="match status" value="1"/>
</dbReference>
<dbReference type="AlphaFoldDB" id="A0AAD7PDB7"/>
<evidence type="ECO:0000256" key="6">
    <source>
        <dbReference type="ARBA" id="ARBA00022801"/>
    </source>
</evidence>
<dbReference type="EC" id="3.1.1.11" evidence="4 12"/>
<dbReference type="SUPFAM" id="SSF51126">
    <property type="entry name" value="Pectin lyase-like"/>
    <property type="match status" value="1"/>
</dbReference>
<name>A0AAD7PDB7_QUISA</name>
<accession>A0AAD7PDB7</accession>
<evidence type="ECO:0000313" key="14">
    <source>
        <dbReference type="EMBL" id="KAJ7950625.1"/>
    </source>
</evidence>
<evidence type="ECO:0000256" key="9">
    <source>
        <dbReference type="ARBA" id="ARBA00047928"/>
    </source>
</evidence>
<feature type="signal peptide" evidence="12">
    <location>
        <begin position="1"/>
        <end position="25"/>
    </location>
</feature>
<dbReference type="PANTHER" id="PTHR31321:SF76">
    <property type="entry name" value="PECTINESTERASE 10-RELATED"/>
    <property type="match status" value="1"/>
</dbReference>
<evidence type="ECO:0000256" key="8">
    <source>
        <dbReference type="ARBA" id="ARBA00023180"/>
    </source>
</evidence>
<comment type="pathway">
    <text evidence="2 12">Glycan metabolism; pectin degradation; 2-dehydro-3-deoxy-D-gluconate from pectin: step 1/5.</text>
</comment>
<evidence type="ECO:0000256" key="5">
    <source>
        <dbReference type="ARBA" id="ARBA00022512"/>
    </source>
</evidence>
<gene>
    <name evidence="14" type="ORF">O6P43_026793</name>
</gene>
<dbReference type="EMBL" id="JARAOO010000011">
    <property type="protein sequence ID" value="KAJ7950625.1"/>
    <property type="molecule type" value="Genomic_DNA"/>
</dbReference>
<keyword evidence="12" id="KW-0732">Signal</keyword>
<keyword evidence="5" id="KW-0964">Secreted</keyword>
<evidence type="ECO:0000256" key="1">
    <source>
        <dbReference type="ARBA" id="ARBA00004191"/>
    </source>
</evidence>
<evidence type="ECO:0000259" key="13">
    <source>
        <dbReference type="Pfam" id="PF01095"/>
    </source>
</evidence>
<dbReference type="PROSITE" id="PS00503">
    <property type="entry name" value="PECTINESTERASE_2"/>
    <property type="match status" value="1"/>
</dbReference>
<dbReference type="Pfam" id="PF01095">
    <property type="entry name" value="Pectinesterase"/>
    <property type="match status" value="1"/>
</dbReference>
<organism evidence="14 15">
    <name type="scientific">Quillaja saponaria</name>
    <name type="common">Soap bark tree</name>
    <dbReference type="NCBI Taxonomy" id="32244"/>
    <lineage>
        <taxon>Eukaryota</taxon>
        <taxon>Viridiplantae</taxon>
        <taxon>Streptophyta</taxon>
        <taxon>Embryophyta</taxon>
        <taxon>Tracheophyta</taxon>
        <taxon>Spermatophyta</taxon>
        <taxon>Magnoliopsida</taxon>
        <taxon>eudicotyledons</taxon>
        <taxon>Gunneridae</taxon>
        <taxon>Pentapetalae</taxon>
        <taxon>rosids</taxon>
        <taxon>fabids</taxon>
        <taxon>Fabales</taxon>
        <taxon>Quillajaceae</taxon>
        <taxon>Quillaja</taxon>
    </lineage>
</organism>
<evidence type="ECO:0000256" key="11">
    <source>
        <dbReference type="PROSITE-ProRule" id="PRU10040"/>
    </source>
</evidence>
<comment type="catalytic activity">
    <reaction evidence="9 12">
        <text>[(1-&gt;4)-alpha-D-galacturonosyl methyl ester](n) + n H2O = [(1-&gt;4)-alpha-D-galacturonosyl](n) + n methanol + n H(+)</text>
        <dbReference type="Rhea" id="RHEA:22380"/>
        <dbReference type="Rhea" id="RHEA-COMP:14570"/>
        <dbReference type="Rhea" id="RHEA-COMP:14573"/>
        <dbReference type="ChEBI" id="CHEBI:15377"/>
        <dbReference type="ChEBI" id="CHEBI:15378"/>
        <dbReference type="ChEBI" id="CHEBI:17790"/>
        <dbReference type="ChEBI" id="CHEBI:140522"/>
        <dbReference type="ChEBI" id="CHEBI:140523"/>
        <dbReference type="EC" id="3.1.1.11"/>
    </reaction>
</comment>
<comment type="function">
    <text evidence="10">Acts in the modification of cell walls via demethylesterification of cell wall pectin.</text>
</comment>
<comment type="subcellular location">
    <subcellularLocation>
        <location evidence="1">Secreted</location>
        <location evidence="1">Cell wall</location>
    </subcellularLocation>
</comment>
<proteinExistence type="inferred from homology"/>
<evidence type="ECO:0000256" key="7">
    <source>
        <dbReference type="ARBA" id="ARBA00023085"/>
    </source>
</evidence>
<evidence type="ECO:0000256" key="4">
    <source>
        <dbReference type="ARBA" id="ARBA00013229"/>
    </source>
</evidence>
<dbReference type="InterPro" id="IPR033131">
    <property type="entry name" value="Pectinesterase_Asp_AS"/>
</dbReference>
<evidence type="ECO:0000256" key="10">
    <source>
        <dbReference type="ARBA" id="ARBA00057335"/>
    </source>
</evidence>
<protein>
    <recommendedName>
        <fullName evidence="4 12">Pectinesterase</fullName>
        <ecNumber evidence="4 12">3.1.1.11</ecNumber>
    </recommendedName>
</protein>
<dbReference type="InterPro" id="IPR012334">
    <property type="entry name" value="Pectin_lyas_fold"/>
</dbReference>
<comment type="caution">
    <text evidence="14">The sequence shown here is derived from an EMBL/GenBank/DDBJ whole genome shotgun (WGS) entry which is preliminary data.</text>
</comment>
<evidence type="ECO:0000256" key="2">
    <source>
        <dbReference type="ARBA" id="ARBA00005184"/>
    </source>
</evidence>
<keyword evidence="8" id="KW-0325">Glycoprotein</keyword>
<keyword evidence="15" id="KW-1185">Reference proteome</keyword>
<comment type="similarity">
    <text evidence="3">Belongs to the pectinesterase family.</text>
</comment>
<feature type="active site" evidence="11">
    <location>
        <position position="190"/>
    </location>
</feature>
<feature type="domain" description="Pectinesterase catalytic" evidence="13">
    <location>
        <begin position="41"/>
        <end position="327"/>
    </location>
</feature>
<reference evidence="14" key="1">
    <citation type="journal article" date="2023" name="Science">
        <title>Elucidation of the pathway for biosynthesis of saponin adjuvants from the soapbark tree.</title>
        <authorList>
            <person name="Reed J."/>
            <person name="Orme A."/>
            <person name="El-Demerdash A."/>
            <person name="Owen C."/>
            <person name="Martin L.B.B."/>
            <person name="Misra R.C."/>
            <person name="Kikuchi S."/>
            <person name="Rejzek M."/>
            <person name="Martin A.C."/>
            <person name="Harkess A."/>
            <person name="Leebens-Mack J."/>
            <person name="Louveau T."/>
            <person name="Stephenson M.J."/>
            <person name="Osbourn A."/>
        </authorList>
    </citation>
    <scope>NUCLEOTIDE SEQUENCE</scope>
    <source>
        <strain evidence="14">S10</strain>
    </source>
</reference>
<keyword evidence="6 12" id="KW-0378">Hydrolase</keyword>
<dbReference type="GO" id="GO:0042545">
    <property type="term" value="P:cell wall modification"/>
    <property type="evidence" value="ECO:0007669"/>
    <property type="project" value="UniProtKB-UniRule"/>
</dbReference>
<dbReference type="PANTHER" id="PTHR31321">
    <property type="entry name" value="ACYL-COA THIOESTER HYDROLASE YBHC-RELATED"/>
    <property type="match status" value="1"/>
</dbReference>